<dbReference type="InterPro" id="IPR050640">
    <property type="entry name" value="Bact_2-comp_sensor_kinase"/>
</dbReference>
<dbReference type="Pfam" id="PF02518">
    <property type="entry name" value="HATPase_c"/>
    <property type="match status" value="1"/>
</dbReference>
<dbReference type="Gene3D" id="3.30.565.10">
    <property type="entry name" value="Histidine kinase-like ATPase, C-terminal domain"/>
    <property type="match status" value="1"/>
</dbReference>
<feature type="domain" description="HAMP" evidence="6">
    <location>
        <begin position="311"/>
        <end position="363"/>
    </location>
</feature>
<keyword evidence="8" id="KW-1185">Reference proteome</keyword>
<accession>A0A316A0F9</accession>
<dbReference type="InterPro" id="IPR003594">
    <property type="entry name" value="HATPase_dom"/>
</dbReference>
<dbReference type="PANTHER" id="PTHR34220:SF7">
    <property type="entry name" value="SENSOR HISTIDINE KINASE YPDA"/>
    <property type="match status" value="1"/>
</dbReference>
<name>A0A316A0F9_9FIRM</name>
<dbReference type="Pfam" id="PF00672">
    <property type="entry name" value="HAMP"/>
    <property type="match status" value="1"/>
</dbReference>
<evidence type="ECO:0000313" key="8">
    <source>
        <dbReference type="Proteomes" id="UP000254051"/>
    </source>
</evidence>
<dbReference type="PROSITE" id="PS50885">
    <property type="entry name" value="HAMP"/>
    <property type="match status" value="1"/>
</dbReference>
<organism evidence="7 8">
    <name type="scientific">Faecalicatena contorta</name>
    <dbReference type="NCBI Taxonomy" id="39482"/>
    <lineage>
        <taxon>Bacteria</taxon>
        <taxon>Bacillati</taxon>
        <taxon>Bacillota</taxon>
        <taxon>Clostridia</taxon>
        <taxon>Lachnospirales</taxon>
        <taxon>Lachnospiraceae</taxon>
        <taxon>Faecalicatena</taxon>
    </lineage>
</organism>
<feature type="transmembrane region" description="Helical" evidence="5">
    <location>
        <begin position="12"/>
        <end position="34"/>
    </location>
</feature>
<dbReference type="AlphaFoldDB" id="A0A316A0F9"/>
<dbReference type="CDD" id="cd18773">
    <property type="entry name" value="PDC1_HK_sensor"/>
    <property type="match status" value="1"/>
</dbReference>
<dbReference type="Gene3D" id="6.10.340.10">
    <property type="match status" value="1"/>
</dbReference>
<keyword evidence="5" id="KW-0812">Transmembrane</keyword>
<dbReference type="SMART" id="SM00387">
    <property type="entry name" value="HATPase_c"/>
    <property type="match status" value="1"/>
</dbReference>
<dbReference type="InterPro" id="IPR003660">
    <property type="entry name" value="HAMP_dom"/>
</dbReference>
<keyword evidence="3" id="KW-0808">Transferase</keyword>
<keyword evidence="2" id="KW-0597">Phosphoprotein</keyword>
<dbReference type="InterPro" id="IPR010559">
    <property type="entry name" value="Sig_transdc_His_kin_internal"/>
</dbReference>
<evidence type="ECO:0000256" key="4">
    <source>
        <dbReference type="ARBA" id="ARBA00022777"/>
    </source>
</evidence>
<dbReference type="CDD" id="cd06225">
    <property type="entry name" value="HAMP"/>
    <property type="match status" value="1"/>
</dbReference>
<gene>
    <name evidence="7" type="ORF">SAMN05216529_10292</name>
</gene>
<evidence type="ECO:0000256" key="5">
    <source>
        <dbReference type="SAM" id="Phobius"/>
    </source>
</evidence>
<feature type="transmembrane region" description="Helical" evidence="5">
    <location>
        <begin position="289"/>
        <end position="310"/>
    </location>
</feature>
<protein>
    <submittedName>
        <fullName evidence="7">Histidine kinase-, DNA gyrase B-, and HSP90-like ATPase</fullName>
    </submittedName>
</protein>
<dbReference type="InterPro" id="IPR036890">
    <property type="entry name" value="HATPase_C_sf"/>
</dbReference>
<keyword evidence="5" id="KW-0472">Membrane</keyword>
<dbReference type="GO" id="GO:0016020">
    <property type="term" value="C:membrane"/>
    <property type="evidence" value="ECO:0007669"/>
    <property type="project" value="UniProtKB-SubCell"/>
</dbReference>
<keyword evidence="4 7" id="KW-0418">Kinase</keyword>
<dbReference type="Pfam" id="PF06580">
    <property type="entry name" value="His_kinase"/>
    <property type="match status" value="1"/>
</dbReference>
<evidence type="ECO:0000256" key="2">
    <source>
        <dbReference type="ARBA" id="ARBA00022553"/>
    </source>
</evidence>
<evidence type="ECO:0000313" key="7">
    <source>
        <dbReference type="EMBL" id="SUQ12877.1"/>
    </source>
</evidence>
<reference evidence="8" key="1">
    <citation type="submission" date="2017-07" db="EMBL/GenBank/DDBJ databases">
        <authorList>
            <person name="Varghese N."/>
            <person name="Submissions S."/>
        </authorList>
    </citation>
    <scope>NUCLEOTIDE SEQUENCE [LARGE SCALE GENOMIC DNA]</scope>
    <source>
        <strain evidence="8">NLAE-zl-C134</strain>
    </source>
</reference>
<dbReference type="Proteomes" id="UP000254051">
    <property type="component" value="Unassembled WGS sequence"/>
</dbReference>
<proteinExistence type="predicted"/>
<sequence length="584" mass="66602">MREKMTFRLRIMLSIIIVTISGLSAFFFFTYYVATDLVENNYAKSLTNSMKLRMEQIDEDMRDAYQKTIAISVQDELNSVINAYMKDTSQNVEGSLKVSEYLRSQNDSPDFIDEIFLYIAEAEQIISSQEYRDIIEVKDSSQYPWIVNQGTGLQPLVTTGMGGSKMTTVYLYAKPIYAEDDKYIGTVGVSINERSMYYKLLDSGKVSEEYFLLDGEGNICSARQSLGLNNHISDLIDISLDKKRIEMGIGEYEGRKSIYTTVKSSFSEFTLLGISEHAALISDLKQTQWLFTLMLFVVIILALILANKIADMLNKPLKNLIYAMERVGRGDFGTRARVDKGDEFYQLSNQFNGMVAQIDGLINQVVDEQKNARQSELRALQYQIKPHFMYNTLNSIKYMAIMQGNERVGKQLSAFIELLEASLNKGSDFSTLGFEIQLVKDYVSLQKYRYMGCFSMIYDISEDAEKCFVPRFMLQPLVENSILHGMDTKRNDNVIKIHADVIGDRLHIEVEDNGKGMTKEQKRAVLHHEGDTKRQFNGIGVFNTSERLRLFFGEVIQFNLQTEIGTGTKYMIEIPASTEMEEGV</sequence>
<dbReference type="GO" id="GO:0000155">
    <property type="term" value="F:phosphorelay sensor kinase activity"/>
    <property type="evidence" value="ECO:0007669"/>
    <property type="project" value="InterPro"/>
</dbReference>
<dbReference type="OrthoDB" id="9809348at2"/>
<dbReference type="PANTHER" id="PTHR34220">
    <property type="entry name" value="SENSOR HISTIDINE KINASE YPDA"/>
    <property type="match status" value="1"/>
</dbReference>
<comment type="subcellular location">
    <subcellularLocation>
        <location evidence="1">Membrane</location>
    </subcellularLocation>
</comment>
<keyword evidence="5" id="KW-1133">Transmembrane helix</keyword>
<evidence type="ECO:0000256" key="3">
    <source>
        <dbReference type="ARBA" id="ARBA00022679"/>
    </source>
</evidence>
<evidence type="ECO:0000259" key="6">
    <source>
        <dbReference type="PROSITE" id="PS50885"/>
    </source>
</evidence>
<dbReference type="SUPFAM" id="SSF158472">
    <property type="entry name" value="HAMP domain-like"/>
    <property type="match status" value="1"/>
</dbReference>
<dbReference type="SUPFAM" id="SSF55874">
    <property type="entry name" value="ATPase domain of HSP90 chaperone/DNA topoisomerase II/histidine kinase"/>
    <property type="match status" value="1"/>
</dbReference>
<dbReference type="EMBL" id="UHJJ01000002">
    <property type="protein sequence ID" value="SUQ12877.1"/>
    <property type="molecule type" value="Genomic_DNA"/>
</dbReference>
<dbReference type="RefSeq" id="WP_109708905.1">
    <property type="nucleotide sequence ID" value="NZ_QGDS01000002.1"/>
</dbReference>
<dbReference type="SMART" id="SM00304">
    <property type="entry name" value="HAMP"/>
    <property type="match status" value="1"/>
</dbReference>
<evidence type="ECO:0000256" key="1">
    <source>
        <dbReference type="ARBA" id="ARBA00004370"/>
    </source>
</evidence>